<protein>
    <recommendedName>
        <fullName evidence="10">P/Homo B domain-containing protein</fullName>
    </recommendedName>
</protein>
<dbReference type="PROSITE" id="PS00138">
    <property type="entry name" value="SUBTILASE_SER"/>
    <property type="match status" value="1"/>
</dbReference>
<dbReference type="SUPFAM" id="SSF51120">
    <property type="entry name" value="beta-Roll"/>
    <property type="match status" value="1"/>
</dbReference>
<dbReference type="SUPFAM" id="SSF52743">
    <property type="entry name" value="Subtilisin-like"/>
    <property type="match status" value="1"/>
</dbReference>
<keyword evidence="12" id="KW-1185">Reference proteome</keyword>
<feature type="active site" description="Charge relay system" evidence="8 9">
    <location>
        <position position="319"/>
    </location>
</feature>
<evidence type="ECO:0000256" key="1">
    <source>
        <dbReference type="ARBA" id="ARBA00001913"/>
    </source>
</evidence>
<dbReference type="Pfam" id="PF00082">
    <property type="entry name" value="Peptidase_S8"/>
    <property type="match status" value="1"/>
</dbReference>
<evidence type="ECO:0000256" key="4">
    <source>
        <dbReference type="ARBA" id="ARBA00022670"/>
    </source>
</evidence>
<dbReference type="InterPro" id="IPR000209">
    <property type="entry name" value="Peptidase_S8/S53_dom"/>
</dbReference>
<organism evidence="11 12">
    <name type="scientific">Muricoccus nepalensis</name>
    <dbReference type="NCBI Taxonomy" id="1854500"/>
    <lineage>
        <taxon>Bacteria</taxon>
        <taxon>Pseudomonadati</taxon>
        <taxon>Pseudomonadota</taxon>
        <taxon>Alphaproteobacteria</taxon>
        <taxon>Acetobacterales</taxon>
        <taxon>Roseomonadaceae</taxon>
        <taxon>Muricoccus</taxon>
    </lineage>
</organism>
<dbReference type="Proteomes" id="UP000317078">
    <property type="component" value="Unassembled WGS sequence"/>
</dbReference>
<feature type="active site" description="Charge relay system" evidence="8 9">
    <location>
        <position position="158"/>
    </location>
</feature>
<dbReference type="InterPro" id="IPR013858">
    <property type="entry name" value="Peptidase_M10B_C"/>
</dbReference>
<evidence type="ECO:0000313" key="11">
    <source>
        <dbReference type="EMBL" id="TPG38045.1"/>
    </source>
</evidence>
<dbReference type="Pfam" id="PF08548">
    <property type="entry name" value="Peptidase_M10_C"/>
    <property type="match status" value="1"/>
</dbReference>
<keyword evidence="6 9" id="KW-0378">Hydrolase</keyword>
<dbReference type="PANTHER" id="PTHR42884">
    <property type="entry name" value="PROPROTEIN CONVERTASE SUBTILISIN/KEXIN-RELATED"/>
    <property type="match status" value="1"/>
</dbReference>
<dbReference type="PRINTS" id="PR00313">
    <property type="entry name" value="CABNDNGRPT"/>
</dbReference>
<dbReference type="AlphaFoldDB" id="A0A502EK00"/>
<evidence type="ECO:0000256" key="8">
    <source>
        <dbReference type="PIRSR" id="PIRSR615500-1"/>
    </source>
</evidence>
<dbReference type="InterPro" id="IPR011049">
    <property type="entry name" value="Serralysin-like_metalloprot_C"/>
</dbReference>
<keyword evidence="3" id="KW-0964">Secreted</keyword>
<evidence type="ECO:0000256" key="3">
    <source>
        <dbReference type="ARBA" id="ARBA00022525"/>
    </source>
</evidence>
<reference evidence="11 12" key="1">
    <citation type="journal article" date="2019" name="Environ. Microbiol.">
        <title>Species interactions and distinct microbial communities in high Arctic permafrost affected cryosols are associated with the CH4 and CO2 gas fluxes.</title>
        <authorList>
            <person name="Altshuler I."/>
            <person name="Hamel J."/>
            <person name="Turney S."/>
            <person name="Magnuson E."/>
            <person name="Levesque R."/>
            <person name="Greer C."/>
            <person name="Whyte L.G."/>
        </authorList>
    </citation>
    <scope>NUCLEOTIDE SEQUENCE [LARGE SCALE GENOMIC DNA]</scope>
    <source>
        <strain evidence="11 12">S9.3B</strain>
    </source>
</reference>
<comment type="subcellular location">
    <subcellularLocation>
        <location evidence="2">Secreted</location>
    </subcellularLocation>
</comment>
<evidence type="ECO:0000256" key="6">
    <source>
        <dbReference type="ARBA" id="ARBA00022801"/>
    </source>
</evidence>
<dbReference type="PRINTS" id="PR00723">
    <property type="entry name" value="SUBTILISIN"/>
</dbReference>
<dbReference type="GO" id="GO:0005509">
    <property type="term" value="F:calcium ion binding"/>
    <property type="evidence" value="ECO:0007669"/>
    <property type="project" value="InterPro"/>
</dbReference>
<comment type="caution">
    <text evidence="11">The sequence shown here is derived from an EMBL/GenBank/DDBJ whole genome shotgun (WGS) entry which is preliminary data.</text>
</comment>
<dbReference type="InterPro" id="IPR002884">
    <property type="entry name" value="P_dom"/>
</dbReference>
<dbReference type="SUPFAM" id="SSF49785">
    <property type="entry name" value="Galactose-binding domain-like"/>
    <property type="match status" value="1"/>
</dbReference>
<evidence type="ECO:0000259" key="10">
    <source>
        <dbReference type="PROSITE" id="PS51829"/>
    </source>
</evidence>
<evidence type="ECO:0000256" key="5">
    <source>
        <dbReference type="ARBA" id="ARBA00022737"/>
    </source>
</evidence>
<name>A0A502EK00_9PROT</name>
<gene>
    <name evidence="11" type="ORF">EAH89_29620</name>
</gene>
<dbReference type="Gene3D" id="2.150.10.10">
    <property type="entry name" value="Serralysin-like metalloprotease, C-terminal"/>
    <property type="match status" value="1"/>
</dbReference>
<dbReference type="InterPro" id="IPR008979">
    <property type="entry name" value="Galactose-bd-like_sf"/>
</dbReference>
<dbReference type="OrthoDB" id="9816306at2"/>
<feature type="domain" description="P/Homo B" evidence="10">
    <location>
        <begin position="392"/>
        <end position="524"/>
    </location>
</feature>
<keyword evidence="5" id="KW-0677">Repeat</keyword>
<evidence type="ECO:0000256" key="9">
    <source>
        <dbReference type="PROSITE-ProRule" id="PRU01240"/>
    </source>
</evidence>
<feature type="active site" description="Charge relay system" evidence="8 9">
    <location>
        <position position="121"/>
    </location>
</feature>
<dbReference type="GO" id="GO:0016020">
    <property type="term" value="C:membrane"/>
    <property type="evidence" value="ECO:0007669"/>
    <property type="project" value="TreeGrafter"/>
</dbReference>
<dbReference type="InterPro" id="IPR001343">
    <property type="entry name" value="Hemolysn_Ca-bd"/>
</dbReference>
<accession>A0A502EK00</accession>
<dbReference type="Pfam" id="PF00353">
    <property type="entry name" value="HemolysinCabind"/>
    <property type="match status" value="1"/>
</dbReference>
<dbReference type="GO" id="GO:0005737">
    <property type="term" value="C:cytoplasm"/>
    <property type="evidence" value="ECO:0007669"/>
    <property type="project" value="UniProtKB-ARBA"/>
</dbReference>
<keyword evidence="4 9" id="KW-0645">Protease</keyword>
<dbReference type="InterPro" id="IPR036852">
    <property type="entry name" value="Peptidase_S8/S53_dom_sf"/>
</dbReference>
<proteinExistence type="inferred from homology"/>
<dbReference type="EMBL" id="RCZP01000080">
    <property type="protein sequence ID" value="TPG38045.1"/>
    <property type="molecule type" value="Genomic_DNA"/>
</dbReference>
<evidence type="ECO:0000313" key="12">
    <source>
        <dbReference type="Proteomes" id="UP000317078"/>
    </source>
</evidence>
<dbReference type="Gene3D" id="3.40.50.200">
    <property type="entry name" value="Peptidase S8/S53 domain"/>
    <property type="match status" value="1"/>
</dbReference>
<sequence>MAEDLDRLSYSAAQTCSLVLATAAMSEGRSKSRFATPPFSYFEGRAPSFFVRNIPANLPLVAYLRRGGLAPRKESFMATILLPAKYATTNPNLLGGLNGINAEGAWKLGYNGAGTRVAAVDDGFNYKNAALAKNYSTSLDYDALRRDSDAMAEGDDYHGTMVMGVIGASADSTRSVGVAYGSTLIGVRVGFGSLSSAAQFTDAMTYAWKNSDVVNMSWSYSAWGEKQTYTPVLAQGSATGRGGLGAVWVSSAGNNGGIGDDVNLHGVQSSVYVMTVGSTDRDGAGSSFSTHGVAVHVAAPGNGIVTTVDEGFGTGSGTSFSAPTVSALASLVLDANDHLGWRDVQEIIGMTAHKTSVTTGYLVNKAGDWNGGGMHHSSTFGFGIVDAGAAVRLAETWSDHGTTATMKVASANVAVNKAVGADFASSTTVADNLHLDKAQVTINFSGVDWGDYRISLVSAKGTESVLLDHAYTNSGANASGIFTTEQFWGEDSKGTWTLKLHDYATNDTLTLTSWSLSLYGDRAKADNQYVYTDELGAMAKADASRLVLGDANGGLDTVNFSAVTGKLNFSLADGGTLTGTDGAVTKLTLKAGTVLENLFGGAGDDILVGNAVNNYLRGGYGNDHLRGGAGIDIFIEGQNTGEDWIDDFTAGEKVWLTQGVSLASLNGRTAMLSDGGKIVSGTAYIWKTTDFVRVDDWLDRLPHSDVLIA</sequence>
<evidence type="ECO:0000256" key="7">
    <source>
        <dbReference type="ARBA" id="ARBA00022825"/>
    </source>
</evidence>
<dbReference type="InterPro" id="IPR023828">
    <property type="entry name" value="Peptidase_S8_Ser-AS"/>
</dbReference>
<dbReference type="GO" id="GO:0004252">
    <property type="term" value="F:serine-type endopeptidase activity"/>
    <property type="evidence" value="ECO:0007669"/>
    <property type="project" value="UniProtKB-UniRule"/>
</dbReference>
<keyword evidence="7 9" id="KW-0720">Serine protease</keyword>
<dbReference type="GO" id="GO:0016485">
    <property type="term" value="P:protein processing"/>
    <property type="evidence" value="ECO:0007669"/>
    <property type="project" value="TreeGrafter"/>
</dbReference>
<dbReference type="PANTHER" id="PTHR42884:SF14">
    <property type="entry name" value="NEUROENDOCRINE CONVERTASE 1"/>
    <property type="match status" value="1"/>
</dbReference>
<dbReference type="InterPro" id="IPR015500">
    <property type="entry name" value="Peptidase_S8_subtilisin-rel"/>
</dbReference>
<evidence type="ECO:0000256" key="2">
    <source>
        <dbReference type="ARBA" id="ARBA00004613"/>
    </source>
</evidence>
<comment type="cofactor">
    <cofactor evidence="1">
        <name>Ca(2+)</name>
        <dbReference type="ChEBI" id="CHEBI:29108"/>
    </cofactor>
</comment>
<dbReference type="GO" id="GO:0012505">
    <property type="term" value="C:endomembrane system"/>
    <property type="evidence" value="ECO:0007669"/>
    <property type="project" value="UniProtKB-ARBA"/>
</dbReference>
<dbReference type="PROSITE" id="PS51892">
    <property type="entry name" value="SUBTILASE"/>
    <property type="match status" value="1"/>
</dbReference>
<dbReference type="GO" id="GO:0005615">
    <property type="term" value="C:extracellular space"/>
    <property type="evidence" value="ECO:0007669"/>
    <property type="project" value="InterPro"/>
</dbReference>
<comment type="similarity">
    <text evidence="9">Belongs to the peptidase S8 family.</text>
</comment>
<dbReference type="Pfam" id="PF01483">
    <property type="entry name" value="P_proprotein"/>
    <property type="match status" value="1"/>
</dbReference>
<dbReference type="PROSITE" id="PS51829">
    <property type="entry name" value="P_HOMO_B"/>
    <property type="match status" value="1"/>
</dbReference>
<dbReference type="Gene3D" id="2.60.120.260">
    <property type="entry name" value="Galactose-binding domain-like"/>
    <property type="match status" value="1"/>
</dbReference>